<sequence length="261" mass="29424">MKKNYDEAHASSFIKGITRLTGIAESKLKKYAAENNLFNVLEHPNTIDPNKQQLEKIHVLNEFISIYRLLKLQENENKLVLDSSKVAGEYFASLLGGIKDREKFMAAFLDTGNNIIETRIFSEGSIGEAAVYPRMILKAALDCDCKSILLAHNHPGGSRIPSIQDRDITERLISIFAPLQISVLDHIIVANSQYHSMAEKEGMPQPSRDVSYDAIPLDNNKALGEDKADFHVDISDFDELDPDDFNFLEPDAQEDEDEWEL</sequence>
<keyword evidence="5" id="KW-0862">Zinc</keyword>
<evidence type="ECO:0000256" key="5">
    <source>
        <dbReference type="ARBA" id="ARBA00022833"/>
    </source>
</evidence>
<dbReference type="OrthoDB" id="9804482at2"/>
<dbReference type="RefSeq" id="WP_075367285.1">
    <property type="nucleotide sequence ID" value="NZ_MLBF01000081.1"/>
</dbReference>
<dbReference type="AlphaFoldDB" id="A0A1Q8QG21"/>
<keyword evidence="10" id="KW-1185">Reference proteome</keyword>
<dbReference type="PROSITE" id="PS50249">
    <property type="entry name" value="MPN"/>
    <property type="match status" value="1"/>
</dbReference>
<dbReference type="STRING" id="1888891.DSOL_5044"/>
<organism evidence="9 10">
    <name type="scientific">Desulfosporosinus metallidurans</name>
    <dbReference type="NCBI Taxonomy" id="1888891"/>
    <lineage>
        <taxon>Bacteria</taxon>
        <taxon>Bacillati</taxon>
        <taxon>Bacillota</taxon>
        <taxon>Clostridia</taxon>
        <taxon>Eubacteriales</taxon>
        <taxon>Desulfitobacteriaceae</taxon>
        <taxon>Desulfosporosinus</taxon>
    </lineage>
</organism>
<keyword evidence="4" id="KW-0378">Hydrolase</keyword>
<dbReference type="Gene3D" id="3.40.140.10">
    <property type="entry name" value="Cytidine Deaminase, domain 2"/>
    <property type="match status" value="1"/>
</dbReference>
<dbReference type="PANTHER" id="PTHR30471:SF3">
    <property type="entry name" value="UPF0758 PROTEIN YEES-RELATED"/>
    <property type="match status" value="1"/>
</dbReference>
<proteinExistence type="inferred from homology"/>
<evidence type="ECO:0000313" key="9">
    <source>
        <dbReference type="EMBL" id="OLN26290.1"/>
    </source>
</evidence>
<dbReference type="GO" id="GO:0006508">
    <property type="term" value="P:proteolysis"/>
    <property type="evidence" value="ECO:0007669"/>
    <property type="project" value="UniProtKB-KW"/>
</dbReference>
<dbReference type="CDD" id="cd08071">
    <property type="entry name" value="MPN_DUF2466"/>
    <property type="match status" value="1"/>
</dbReference>
<evidence type="ECO:0000256" key="6">
    <source>
        <dbReference type="ARBA" id="ARBA00023049"/>
    </source>
</evidence>
<feature type="domain" description="MPN" evidence="8">
    <location>
        <begin position="80"/>
        <end position="203"/>
    </location>
</feature>
<evidence type="ECO:0000256" key="2">
    <source>
        <dbReference type="ARBA" id="ARBA00022670"/>
    </source>
</evidence>
<dbReference type="Pfam" id="PF04002">
    <property type="entry name" value="RadC"/>
    <property type="match status" value="1"/>
</dbReference>
<evidence type="ECO:0000259" key="8">
    <source>
        <dbReference type="PROSITE" id="PS50249"/>
    </source>
</evidence>
<dbReference type="InterPro" id="IPR037518">
    <property type="entry name" value="MPN"/>
</dbReference>
<evidence type="ECO:0000313" key="10">
    <source>
        <dbReference type="Proteomes" id="UP000186102"/>
    </source>
</evidence>
<evidence type="ECO:0000256" key="1">
    <source>
        <dbReference type="ARBA" id="ARBA00010243"/>
    </source>
</evidence>
<feature type="region of interest" description="Disordered" evidence="7">
    <location>
        <begin position="241"/>
        <end position="261"/>
    </location>
</feature>
<reference evidence="9 10" key="1">
    <citation type="submission" date="2016-09" db="EMBL/GenBank/DDBJ databases">
        <title>Complete genome of Desulfosporosinus sp. OL.</title>
        <authorList>
            <person name="Mardanov A."/>
            <person name="Beletsky A."/>
            <person name="Panova A."/>
            <person name="Karnachuk O."/>
            <person name="Ravin N."/>
        </authorList>
    </citation>
    <scope>NUCLEOTIDE SEQUENCE [LARGE SCALE GENOMIC DNA]</scope>
    <source>
        <strain evidence="9 10">OL</strain>
    </source>
</reference>
<dbReference type="InterPro" id="IPR001405">
    <property type="entry name" value="UPF0758"/>
</dbReference>
<keyword evidence="3" id="KW-0479">Metal-binding</keyword>
<name>A0A1Q8QG21_9FIRM</name>
<dbReference type="Proteomes" id="UP000186102">
    <property type="component" value="Unassembled WGS sequence"/>
</dbReference>
<comment type="similarity">
    <text evidence="1">Belongs to the UPF0758 family.</text>
</comment>
<keyword evidence="2" id="KW-0645">Protease</keyword>
<protein>
    <submittedName>
        <fullName evidence="9">DNA repair protein RadC</fullName>
    </submittedName>
</protein>
<dbReference type="GO" id="GO:0046872">
    <property type="term" value="F:metal ion binding"/>
    <property type="evidence" value="ECO:0007669"/>
    <property type="project" value="UniProtKB-KW"/>
</dbReference>
<gene>
    <name evidence="9" type="ORF">DSOL_5044</name>
</gene>
<evidence type="ECO:0000256" key="4">
    <source>
        <dbReference type="ARBA" id="ARBA00022801"/>
    </source>
</evidence>
<dbReference type="GO" id="GO:0008237">
    <property type="term" value="F:metallopeptidase activity"/>
    <property type="evidence" value="ECO:0007669"/>
    <property type="project" value="UniProtKB-KW"/>
</dbReference>
<evidence type="ECO:0000256" key="3">
    <source>
        <dbReference type="ARBA" id="ARBA00022723"/>
    </source>
</evidence>
<comment type="caution">
    <text evidence="9">The sequence shown here is derived from an EMBL/GenBank/DDBJ whole genome shotgun (WGS) entry which is preliminary data.</text>
</comment>
<dbReference type="InterPro" id="IPR025657">
    <property type="entry name" value="RadC_JAB"/>
</dbReference>
<dbReference type="PANTHER" id="PTHR30471">
    <property type="entry name" value="DNA REPAIR PROTEIN RADC"/>
    <property type="match status" value="1"/>
</dbReference>
<evidence type="ECO:0000256" key="7">
    <source>
        <dbReference type="SAM" id="MobiDB-lite"/>
    </source>
</evidence>
<keyword evidence="6" id="KW-0482">Metalloprotease</keyword>
<accession>A0A1Q8QG21</accession>
<dbReference type="EMBL" id="MLBF01000081">
    <property type="protein sequence ID" value="OLN26290.1"/>
    <property type="molecule type" value="Genomic_DNA"/>
</dbReference>